<gene>
    <name evidence="2" type="ORF">SAMN02745165_03547</name>
</gene>
<dbReference type="RefSeq" id="WP_072910062.1">
    <property type="nucleotide sequence ID" value="NZ_FQZT01000026.1"/>
</dbReference>
<dbReference type="PANTHER" id="PTHR33490">
    <property type="entry name" value="BLR5614 PROTEIN-RELATED"/>
    <property type="match status" value="1"/>
</dbReference>
<dbReference type="STRING" id="1122189.SAMN02745165_03547"/>
<proteinExistence type="predicted"/>
<dbReference type="InterPro" id="IPR038765">
    <property type="entry name" value="Papain-like_cys_pep_sf"/>
</dbReference>
<dbReference type="Pfam" id="PF08379">
    <property type="entry name" value="Bact_transglu_N"/>
    <property type="match status" value="1"/>
</dbReference>
<dbReference type="GO" id="GO:0006508">
    <property type="term" value="P:proteolysis"/>
    <property type="evidence" value="ECO:0007669"/>
    <property type="project" value="UniProtKB-KW"/>
</dbReference>
<dbReference type="AlphaFoldDB" id="A0A1M6N9V4"/>
<dbReference type="SUPFAM" id="SSF54001">
    <property type="entry name" value="Cysteine proteinases"/>
    <property type="match status" value="1"/>
</dbReference>
<dbReference type="PANTHER" id="PTHR33490:SF1">
    <property type="entry name" value="SLL1233 PROTEIN"/>
    <property type="match status" value="1"/>
</dbReference>
<evidence type="ECO:0000313" key="2">
    <source>
        <dbReference type="EMBL" id="SHJ92520.1"/>
    </source>
</evidence>
<evidence type="ECO:0000259" key="1">
    <source>
        <dbReference type="SMART" id="SM00460"/>
    </source>
</evidence>
<dbReference type="Pfam" id="PF01841">
    <property type="entry name" value="Transglut_core"/>
    <property type="match status" value="1"/>
</dbReference>
<dbReference type="Proteomes" id="UP000184171">
    <property type="component" value="Unassembled WGS sequence"/>
</dbReference>
<accession>A0A1M6N9V4</accession>
<dbReference type="OrthoDB" id="9804872at2"/>
<dbReference type="EMBL" id="FQZT01000026">
    <property type="protein sequence ID" value="SHJ92520.1"/>
    <property type="molecule type" value="Genomic_DNA"/>
</dbReference>
<sequence>MQRYRILHRTYYNFSASVQLNPHSLRLRPREGHELRIEFSSLKINPTASLRWHRDAEDNSVAIATFSEPANQLSIESNVVIQQFNQTPLDFLLADYATDFPFAYTPEDRPLLTPYMAPADNSINGPLSEWVTKLCPAGEQIQTYAILQRLCSQIQQEMTYQIREEPGVQTAMETLSCRTGSCRDFANLFMAAARILGLAARFVSGYLHAPPSTTNYGATHAWAEVYLPGAGWKGFDPTVGQIVGREHFAMAVARLPESIPPIAGSFYGPPGANLDVGVWVTRLS</sequence>
<dbReference type="InterPro" id="IPR013589">
    <property type="entry name" value="Bac_transglu_N"/>
</dbReference>
<name>A0A1M6N9V4_MALRU</name>
<dbReference type="Gene3D" id="3.10.620.30">
    <property type="match status" value="1"/>
</dbReference>
<keyword evidence="2" id="KW-0645">Protease</keyword>
<reference evidence="2 3" key="1">
    <citation type="submission" date="2016-11" db="EMBL/GenBank/DDBJ databases">
        <authorList>
            <person name="Jaros S."/>
            <person name="Januszkiewicz K."/>
            <person name="Wedrychowicz H."/>
        </authorList>
    </citation>
    <scope>NUCLEOTIDE SEQUENCE [LARGE SCALE GENOMIC DNA]</scope>
    <source>
        <strain evidence="2 3">DSM 5091</strain>
    </source>
</reference>
<keyword evidence="3" id="KW-1185">Reference proteome</keyword>
<feature type="domain" description="Transglutaminase-like" evidence="1">
    <location>
        <begin position="174"/>
        <end position="239"/>
    </location>
</feature>
<dbReference type="SMART" id="SM00460">
    <property type="entry name" value="TGc"/>
    <property type="match status" value="1"/>
</dbReference>
<evidence type="ECO:0000313" key="3">
    <source>
        <dbReference type="Proteomes" id="UP000184171"/>
    </source>
</evidence>
<organism evidence="2 3">
    <name type="scientific">Malonomonas rubra DSM 5091</name>
    <dbReference type="NCBI Taxonomy" id="1122189"/>
    <lineage>
        <taxon>Bacteria</taxon>
        <taxon>Pseudomonadati</taxon>
        <taxon>Thermodesulfobacteriota</taxon>
        <taxon>Desulfuromonadia</taxon>
        <taxon>Desulfuromonadales</taxon>
        <taxon>Geopsychrobacteraceae</taxon>
        <taxon>Malonomonas</taxon>
    </lineage>
</organism>
<protein>
    <submittedName>
        <fullName evidence="2">Transglutaminase-like enzyme, putative cysteine protease</fullName>
    </submittedName>
</protein>
<keyword evidence="2" id="KW-0378">Hydrolase</keyword>
<dbReference type="InterPro" id="IPR002931">
    <property type="entry name" value="Transglutaminase-like"/>
</dbReference>
<dbReference type="GO" id="GO:0008233">
    <property type="term" value="F:peptidase activity"/>
    <property type="evidence" value="ECO:0007669"/>
    <property type="project" value="UniProtKB-KW"/>
</dbReference>